<accession>A0A0A0ELC3</accession>
<dbReference type="GO" id="GO:0051920">
    <property type="term" value="F:peroxiredoxin activity"/>
    <property type="evidence" value="ECO:0007669"/>
    <property type="project" value="InterPro"/>
</dbReference>
<gene>
    <name evidence="2" type="ORF">N792_09140</name>
</gene>
<dbReference type="PANTHER" id="PTHR34846">
    <property type="entry name" value="4-CARBOXYMUCONOLACTONE DECARBOXYLASE FAMILY PROTEIN (AFU_ORTHOLOGUE AFUA_6G11590)"/>
    <property type="match status" value="1"/>
</dbReference>
<dbReference type="Gene3D" id="1.20.1290.10">
    <property type="entry name" value="AhpD-like"/>
    <property type="match status" value="1"/>
</dbReference>
<feature type="domain" description="Carboxymuconolactone decarboxylase-like" evidence="1">
    <location>
        <begin position="12"/>
        <end position="94"/>
    </location>
</feature>
<dbReference type="STRING" id="1122185.N792_09140"/>
<evidence type="ECO:0000313" key="3">
    <source>
        <dbReference type="Proteomes" id="UP000030017"/>
    </source>
</evidence>
<dbReference type="OrthoDB" id="9801997at2"/>
<evidence type="ECO:0000259" key="1">
    <source>
        <dbReference type="Pfam" id="PF02627"/>
    </source>
</evidence>
<dbReference type="PANTHER" id="PTHR34846:SF10">
    <property type="entry name" value="CYTOPLASMIC PROTEIN"/>
    <property type="match status" value="1"/>
</dbReference>
<evidence type="ECO:0000313" key="2">
    <source>
        <dbReference type="EMBL" id="KGM51801.1"/>
    </source>
</evidence>
<dbReference type="AlphaFoldDB" id="A0A0A0ELC3"/>
<sequence>MERHLDYQKVAPGAFKAMLGVEGYVRGSGLDPMLLELVKIRVSQINGCAFCLDMHAREARAAGETEQRLHVLAGWREADLYTDAERAGLALAEAVTLLATREIGDEVYRQAREHFGDKGCVDLVMAIIAINSWNRLAVTFHVPIAAAAD</sequence>
<protein>
    <submittedName>
        <fullName evidence="2">Carboxymuconolactone decarboxylase</fullName>
    </submittedName>
</protein>
<keyword evidence="3" id="KW-1185">Reference proteome</keyword>
<dbReference type="eggNOG" id="COG2128">
    <property type="taxonomic scope" value="Bacteria"/>
</dbReference>
<name>A0A0A0ELC3_9GAMM</name>
<dbReference type="SUPFAM" id="SSF69118">
    <property type="entry name" value="AhpD-like"/>
    <property type="match status" value="1"/>
</dbReference>
<reference evidence="2 3" key="1">
    <citation type="submission" date="2013-08" db="EMBL/GenBank/DDBJ databases">
        <title>Genome sequencing of Lysobacter.</title>
        <authorList>
            <person name="Zhang S."/>
            <person name="Wang G."/>
        </authorList>
    </citation>
    <scope>NUCLEOTIDE SEQUENCE [LARGE SCALE GENOMIC DNA]</scope>
    <source>
        <strain evidence="2 3">Ko07</strain>
    </source>
</reference>
<dbReference type="NCBIfam" id="TIGR00778">
    <property type="entry name" value="ahpD_dom"/>
    <property type="match status" value="1"/>
</dbReference>
<dbReference type="InterPro" id="IPR003779">
    <property type="entry name" value="CMD-like"/>
</dbReference>
<comment type="caution">
    <text evidence="2">The sequence shown here is derived from an EMBL/GenBank/DDBJ whole genome shotgun (WGS) entry which is preliminary data.</text>
</comment>
<dbReference type="EMBL" id="AVPS01000005">
    <property type="protein sequence ID" value="KGM51801.1"/>
    <property type="molecule type" value="Genomic_DNA"/>
</dbReference>
<dbReference type="InterPro" id="IPR004675">
    <property type="entry name" value="AhpD_core"/>
</dbReference>
<dbReference type="RefSeq" id="WP_036194020.1">
    <property type="nucleotide sequence ID" value="NZ_AVPS01000005.1"/>
</dbReference>
<proteinExistence type="predicted"/>
<dbReference type="Proteomes" id="UP000030017">
    <property type="component" value="Unassembled WGS sequence"/>
</dbReference>
<dbReference type="Pfam" id="PF02627">
    <property type="entry name" value="CMD"/>
    <property type="match status" value="1"/>
</dbReference>
<dbReference type="InterPro" id="IPR029032">
    <property type="entry name" value="AhpD-like"/>
</dbReference>
<organism evidence="2 3">
    <name type="scientific">Lysobacter concretionis Ko07 = DSM 16239</name>
    <dbReference type="NCBI Taxonomy" id="1122185"/>
    <lineage>
        <taxon>Bacteria</taxon>
        <taxon>Pseudomonadati</taxon>
        <taxon>Pseudomonadota</taxon>
        <taxon>Gammaproteobacteria</taxon>
        <taxon>Lysobacterales</taxon>
        <taxon>Lysobacteraceae</taxon>
        <taxon>Novilysobacter</taxon>
    </lineage>
</organism>